<evidence type="ECO:0000313" key="3">
    <source>
        <dbReference type="Proteomes" id="UP000244174"/>
    </source>
</evidence>
<keyword evidence="3" id="KW-1185">Reference proteome</keyword>
<dbReference type="Pfam" id="PF12680">
    <property type="entry name" value="SnoaL_2"/>
    <property type="match status" value="1"/>
</dbReference>
<gene>
    <name evidence="2" type="ORF">C8P64_1470</name>
</gene>
<dbReference type="AlphaFoldDB" id="A0A2T6AGN0"/>
<keyword evidence="2" id="KW-0413">Isomerase</keyword>
<comment type="caution">
    <text evidence="2">The sequence shown here is derived from an EMBL/GenBank/DDBJ whole genome shotgun (WGS) entry which is preliminary data.</text>
</comment>
<dbReference type="RefSeq" id="WP_108171416.1">
    <property type="nucleotide sequence ID" value="NZ_QBKQ01000002.1"/>
</dbReference>
<evidence type="ECO:0000313" key="2">
    <source>
        <dbReference type="EMBL" id="PTX42947.1"/>
    </source>
</evidence>
<dbReference type="Gene3D" id="3.10.450.50">
    <property type="match status" value="1"/>
</dbReference>
<dbReference type="InterPro" id="IPR037401">
    <property type="entry name" value="SnoaL-like"/>
</dbReference>
<dbReference type="SUPFAM" id="SSF54427">
    <property type="entry name" value="NTF2-like"/>
    <property type="match status" value="1"/>
</dbReference>
<proteinExistence type="predicted"/>
<reference evidence="2 3" key="1">
    <citation type="submission" date="2018-04" db="EMBL/GenBank/DDBJ databases">
        <title>Genomic Encyclopedia of Archaeal and Bacterial Type Strains, Phase II (KMG-II): from individual species to whole genera.</title>
        <authorList>
            <person name="Goeker M."/>
        </authorList>
    </citation>
    <scope>NUCLEOTIDE SEQUENCE [LARGE SCALE GENOMIC DNA]</scope>
    <source>
        <strain evidence="2 3">DSM 23082</strain>
    </source>
</reference>
<organism evidence="2 3">
    <name type="scientific">Christiangramia gaetbulicola</name>
    <dbReference type="NCBI Taxonomy" id="703340"/>
    <lineage>
        <taxon>Bacteria</taxon>
        <taxon>Pseudomonadati</taxon>
        <taxon>Bacteroidota</taxon>
        <taxon>Flavobacteriia</taxon>
        <taxon>Flavobacteriales</taxon>
        <taxon>Flavobacteriaceae</taxon>
        <taxon>Christiangramia</taxon>
    </lineage>
</organism>
<evidence type="ECO:0000259" key="1">
    <source>
        <dbReference type="Pfam" id="PF12680"/>
    </source>
</evidence>
<dbReference type="OrthoDB" id="1452256at2"/>
<dbReference type="GO" id="GO:0016853">
    <property type="term" value="F:isomerase activity"/>
    <property type="evidence" value="ECO:0007669"/>
    <property type="project" value="UniProtKB-KW"/>
</dbReference>
<protein>
    <submittedName>
        <fullName evidence="2">Ketosteroid isomerase-like protein</fullName>
    </submittedName>
</protein>
<feature type="domain" description="SnoaL-like" evidence="1">
    <location>
        <begin position="18"/>
        <end position="112"/>
    </location>
</feature>
<dbReference type="EMBL" id="QBKQ01000002">
    <property type="protein sequence ID" value="PTX42947.1"/>
    <property type="molecule type" value="Genomic_DNA"/>
</dbReference>
<accession>A0A2T6AGN0</accession>
<sequence>MGLRTKEIVKNFYESNFYKNEDVLKSYLHPDVELSWYGTTGVKKLNLEGIAQISKQLAESYESLRAEVEKVVAKSGNAAIHFTYHVRTIENPEEEMPLAHFIAIWEMKDGKLFKGVQISQLGEEIEENPWN</sequence>
<name>A0A2T6AGN0_9FLAO</name>
<dbReference type="Proteomes" id="UP000244174">
    <property type="component" value="Unassembled WGS sequence"/>
</dbReference>
<dbReference type="InterPro" id="IPR032710">
    <property type="entry name" value="NTF2-like_dom_sf"/>
</dbReference>